<keyword evidence="3 6" id="KW-0812">Transmembrane</keyword>
<dbReference type="EMBL" id="JAPDRL010000024">
    <property type="protein sequence ID" value="KAJ9665894.1"/>
    <property type="molecule type" value="Genomic_DNA"/>
</dbReference>
<keyword evidence="9" id="KW-1185">Reference proteome</keyword>
<reference evidence="8" key="1">
    <citation type="submission" date="2022-10" db="EMBL/GenBank/DDBJ databases">
        <title>Culturing micro-colonial fungi from biological soil crusts in the Mojave desert and describing Neophaeococcomyces mojavensis, and introducing the new genera and species Taxawa tesnikishii.</title>
        <authorList>
            <person name="Kurbessoian T."/>
            <person name="Stajich J.E."/>
        </authorList>
    </citation>
    <scope>NUCLEOTIDE SEQUENCE</scope>
    <source>
        <strain evidence="8">TK_1</strain>
    </source>
</reference>
<dbReference type="SUPFAM" id="SSF103473">
    <property type="entry name" value="MFS general substrate transporter"/>
    <property type="match status" value="1"/>
</dbReference>
<sequence length="532" mass="58680">MAQPTGGEDYKARVGSVEMTAGATVKGRDKAAELLSSTEGRVVVTPEDNKRVLRKIDLRILPILLAVYCLQSLDKTTLSYASVFGLIQDTNLVGTQYSWLGSIIYIAQLIMQPAISVFLVKLPIGKFTGVTVFLWGATLCGMTAAHNFPTLLVTRFLLGAFEAAVAPTFIAVVQMWYRRSEQTNRNASWYAMLGIVNILGSLLTYGLGHIKGKLHSYQIIFLFCGLLTVVVSVFVFIFMPDSPWEAKFLTHEEKLISIERLRMNQMGVSSKVWKWEHVWEAALDLKTWLWFCLITSIAIPSGGISTFGPLIIKSFGFDSFTTILFNIPFGAVQIVSTLGGAFLATKLKKKSPVLLLLCIPPIIGIIMLMVIPYTKGNRAALLVGYYLISVYPGISPLIYSWSAQNTAGDTKRKVTTGMIFVGQSVGNIIGPLLFKPAEAPRYTRGLTANLCLFVLIMILVIIGVLYIKFLNVKHANMREAMGKSRDIVDLSMETSKDAKNAGEALNEDQGGVGEKAFDDVTDLKNEDFIYLY</sequence>
<name>A0ABQ9NTZ3_9PEZI</name>
<keyword evidence="5 6" id="KW-0472">Membrane</keyword>
<evidence type="ECO:0000313" key="9">
    <source>
        <dbReference type="Proteomes" id="UP001172684"/>
    </source>
</evidence>
<keyword evidence="4 6" id="KW-1133">Transmembrane helix</keyword>
<dbReference type="PROSITE" id="PS50850">
    <property type="entry name" value="MFS"/>
    <property type="match status" value="1"/>
</dbReference>
<accession>A0ABQ9NTZ3</accession>
<dbReference type="InterPro" id="IPR020846">
    <property type="entry name" value="MFS_dom"/>
</dbReference>
<feature type="transmembrane region" description="Helical" evidence="6">
    <location>
        <begin position="353"/>
        <end position="373"/>
    </location>
</feature>
<gene>
    <name evidence="8" type="ORF">H2201_004018</name>
</gene>
<evidence type="ECO:0000259" key="7">
    <source>
        <dbReference type="PROSITE" id="PS50850"/>
    </source>
</evidence>
<evidence type="ECO:0000256" key="1">
    <source>
        <dbReference type="ARBA" id="ARBA00004141"/>
    </source>
</evidence>
<keyword evidence="2" id="KW-0813">Transport</keyword>
<evidence type="ECO:0000256" key="6">
    <source>
        <dbReference type="SAM" id="Phobius"/>
    </source>
</evidence>
<feature type="transmembrane region" description="Helical" evidence="6">
    <location>
        <begin position="379"/>
        <end position="402"/>
    </location>
</feature>
<feature type="transmembrane region" description="Helical" evidence="6">
    <location>
        <begin position="446"/>
        <end position="467"/>
    </location>
</feature>
<evidence type="ECO:0000313" key="8">
    <source>
        <dbReference type="EMBL" id="KAJ9665894.1"/>
    </source>
</evidence>
<dbReference type="InterPro" id="IPR011701">
    <property type="entry name" value="MFS"/>
</dbReference>
<comment type="caution">
    <text evidence="8">The sequence shown here is derived from an EMBL/GenBank/DDBJ whole genome shotgun (WGS) entry which is preliminary data.</text>
</comment>
<protein>
    <recommendedName>
        <fullName evidence="7">Major facilitator superfamily (MFS) profile domain-containing protein</fullName>
    </recommendedName>
</protein>
<dbReference type="InterPro" id="IPR036259">
    <property type="entry name" value="MFS_trans_sf"/>
</dbReference>
<dbReference type="PANTHER" id="PTHR43791">
    <property type="entry name" value="PERMEASE-RELATED"/>
    <property type="match status" value="1"/>
</dbReference>
<feature type="transmembrane region" description="Helical" evidence="6">
    <location>
        <begin position="323"/>
        <end position="344"/>
    </location>
</feature>
<feature type="transmembrane region" description="Helical" evidence="6">
    <location>
        <begin position="127"/>
        <end position="144"/>
    </location>
</feature>
<evidence type="ECO:0000256" key="5">
    <source>
        <dbReference type="ARBA" id="ARBA00023136"/>
    </source>
</evidence>
<evidence type="ECO:0000256" key="4">
    <source>
        <dbReference type="ARBA" id="ARBA00022989"/>
    </source>
</evidence>
<dbReference type="Gene3D" id="1.20.1250.20">
    <property type="entry name" value="MFS general substrate transporter like domains"/>
    <property type="match status" value="2"/>
</dbReference>
<organism evidence="8 9">
    <name type="scientific">Coniosporium apollinis</name>
    <dbReference type="NCBI Taxonomy" id="61459"/>
    <lineage>
        <taxon>Eukaryota</taxon>
        <taxon>Fungi</taxon>
        <taxon>Dikarya</taxon>
        <taxon>Ascomycota</taxon>
        <taxon>Pezizomycotina</taxon>
        <taxon>Dothideomycetes</taxon>
        <taxon>Dothideomycetes incertae sedis</taxon>
        <taxon>Coniosporium</taxon>
    </lineage>
</organism>
<comment type="subcellular location">
    <subcellularLocation>
        <location evidence="1">Membrane</location>
        <topology evidence="1">Multi-pass membrane protein</topology>
    </subcellularLocation>
</comment>
<feature type="transmembrane region" description="Helical" evidence="6">
    <location>
        <begin position="219"/>
        <end position="239"/>
    </location>
</feature>
<feature type="domain" description="Major facilitator superfamily (MFS) profile" evidence="7">
    <location>
        <begin position="60"/>
        <end position="475"/>
    </location>
</feature>
<feature type="transmembrane region" description="Helical" evidence="6">
    <location>
        <begin position="414"/>
        <end position="434"/>
    </location>
</feature>
<feature type="transmembrane region" description="Helical" evidence="6">
    <location>
        <begin position="189"/>
        <end position="207"/>
    </location>
</feature>
<feature type="transmembrane region" description="Helical" evidence="6">
    <location>
        <begin position="99"/>
        <end position="120"/>
    </location>
</feature>
<feature type="transmembrane region" description="Helical" evidence="6">
    <location>
        <begin position="288"/>
        <end position="311"/>
    </location>
</feature>
<proteinExistence type="predicted"/>
<evidence type="ECO:0000256" key="2">
    <source>
        <dbReference type="ARBA" id="ARBA00022448"/>
    </source>
</evidence>
<evidence type="ECO:0000256" key="3">
    <source>
        <dbReference type="ARBA" id="ARBA00022692"/>
    </source>
</evidence>
<dbReference type="Pfam" id="PF07690">
    <property type="entry name" value="MFS_1"/>
    <property type="match status" value="1"/>
</dbReference>
<dbReference type="PANTHER" id="PTHR43791:SF59">
    <property type="entry name" value="TRANSPORTER, PUTATIVE (AFU_ORTHOLOGUE AFUA_1G06550)-RELATED"/>
    <property type="match status" value="1"/>
</dbReference>
<dbReference type="Proteomes" id="UP001172684">
    <property type="component" value="Unassembled WGS sequence"/>
</dbReference>
<feature type="transmembrane region" description="Helical" evidence="6">
    <location>
        <begin position="156"/>
        <end position="177"/>
    </location>
</feature>